<proteinExistence type="predicted"/>
<evidence type="ECO:0000313" key="1">
    <source>
        <dbReference type="EMBL" id="EJF55260.1"/>
    </source>
</evidence>
<dbReference type="EMBL" id="JH719896">
    <property type="protein sequence ID" value="EJF55260.1"/>
    <property type="molecule type" value="Genomic_DNA"/>
</dbReference>
<dbReference type="AlphaFoldDB" id="R7SHR1"/>
<evidence type="ECO:0000313" key="2">
    <source>
        <dbReference type="Proteomes" id="UP000053319"/>
    </source>
</evidence>
<gene>
    <name evidence="1" type="ORF">DICSQDRAFT_176187</name>
</gene>
<organism evidence="1 2">
    <name type="scientific">Dichomitus squalens (strain LYAD-421)</name>
    <name type="common">Western red white-rot fungus</name>
    <dbReference type="NCBI Taxonomy" id="732165"/>
    <lineage>
        <taxon>Eukaryota</taxon>
        <taxon>Fungi</taxon>
        <taxon>Dikarya</taxon>
        <taxon>Basidiomycota</taxon>
        <taxon>Agaricomycotina</taxon>
        <taxon>Agaricomycetes</taxon>
        <taxon>Polyporales</taxon>
        <taxon>Polyporaceae</taxon>
        <taxon>Dichomitus</taxon>
    </lineage>
</organism>
<dbReference type="HOGENOM" id="CLU_3125008_0_0_1"/>
<reference evidence="1 2" key="1">
    <citation type="journal article" date="2012" name="Science">
        <title>The Paleozoic origin of enzymatic lignin decomposition reconstructed from 31 fungal genomes.</title>
        <authorList>
            <person name="Floudas D."/>
            <person name="Binder M."/>
            <person name="Riley R."/>
            <person name="Barry K."/>
            <person name="Blanchette R.A."/>
            <person name="Henrissat B."/>
            <person name="Martinez A.T."/>
            <person name="Otillar R."/>
            <person name="Spatafora J.W."/>
            <person name="Yadav J.S."/>
            <person name="Aerts A."/>
            <person name="Benoit I."/>
            <person name="Boyd A."/>
            <person name="Carlson A."/>
            <person name="Copeland A."/>
            <person name="Coutinho P.M."/>
            <person name="de Vries R.P."/>
            <person name="Ferreira P."/>
            <person name="Findley K."/>
            <person name="Foster B."/>
            <person name="Gaskell J."/>
            <person name="Glotzer D."/>
            <person name="Gorecki P."/>
            <person name="Heitman J."/>
            <person name="Hesse C."/>
            <person name="Hori C."/>
            <person name="Igarashi K."/>
            <person name="Jurgens J.A."/>
            <person name="Kallen N."/>
            <person name="Kersten P."/>
            <person name="Kohler A."/>
            <person name="Kuees U."/>
            <person name="Kumar T.K.A."/>
            <person name="Kuo A."/>
            <person name="LaButti K."/>
            <person name="Larrondo L.F."/>
            <person name="Lindquist E."/>
            <person name="Ling A."/>
            <person name="Lombard V."/>
            <person name="Lucas S."/>
            <person name="Lundell T."/>
            <person name="Martin R."/>
            <person name="McLaughlin D.J."/>
            <person name="Morgenstern I."/>
            <person name="Morin E."/>
            <person name="Murat C."/>
            <person name="Nagy L.G."/>
            <person name="Nolan M."/>
            <person name="Ohm R.A."/>
            <person name="Patyshakuliyeva A."/>
            <person name="Rokas A."/>
            <person name="Ruiz-Duenas F.J."/>
            <person name="Sabat G."/>
            <person name="Salamov A."/>
            <person name="Samejima M."/>
            <person name="Schmutz J."/>
            <person name="Slot J.C."/>
            <person name="St John F."/>
            <person name="Stenlid J."/>
            <person name="Sun H."/>
            <person name="Sun S."/>
            <person name="Syed K."/>
            <person name="Tsang A."/>
            <person name="Wiebenga A."/>
            <person name="Young D."/>
            <person name="Pisabarro A."/>
            <person name="Eastwood D.C."/>
            <person name="Martin F."/>
            <person name="Cullen D."/>
            <person name="Grigoriev I.V."/>
            <person name="Hibbett D.S."/>
        </authorList>
    </citation>
    <scope>NUCLEOTIDE SEQUENCE [LARGE SCALE GENOMIC DNA]</scope>
    <source>
        <strain evidence="1 2">LYAD-421 SS1</strain>
    </source>
</reference>
<dbReference type="RefSeq" id="XP_007372001.1">
    <property type="nucleotide sequence ID" value="XM_007371939.1"/>
</dbReference>
<dbReference type="KEGG" id="dsq:DICSQDRAFT_176187"/>
<dbReference type="GeneID" id="18840391"/>
<sequence length="50" mass="5715">MFELLKRDLPQRAHPPLRKLLGSFREHFAEGAPATHLTVFDVLYARLPAS</sequence>
<name>R7SHR1_DICSQ</name>
<accession>R7SHR1</accession>
<dbReference type="Proteomes" id="UP000053319">
    <property type="component" value="Unassembled WGS sequence"/>
</dbReference>
<protein>
    <submittedName>
        <fullName evidence="1">Uncharacterized protein</fullName>
    </submittedName>
</protein>